<accession>A0A8S1Y862</accession>
<sequence length="244" mass="28572">MMGFIIIHKLLMLVNIKMVERLANGLLYIGDYRCKIILFQLLTNFSGGGTYEIFFTEDSIKTGKWIELSDGFNDDQQITYVGEYSNNKKFGKWDSFYRFYLFEWKKIAIGGGSYDDNVLGDSVKFGEWVEQSEGFNWNSYVTYHGIYKNGKKSGEWKACWRSYFEKWSFNVIGEGSYDDSVKGDSVKIGWSDEQSEGYQRTSQVTYQGDYNNGMKVGKWNIKFQGSNVQDFIIQTFLFQWRWIL</sequence>
<evidence type="ECO:0000313" key="3">
    <source>
        <dbReference type="Proteomes" id="UP000683925"/>
    </source>
</evidence>
<protein>
    <submittedName>
        <fullName evidence="2">Uncharacterized protein</fullName>
    </submittedName>
</protein>
<dbReference type="OrthoDB" id="298777at2759"/>
<keyword evidence="3" id="KW-1185">Reference proteome</keyword>
<keyword evidence="1" id="KW-0732">Signal</keyword>
<comment type="caution">
    <text evidence="2">The sequence shown here is derived from an EMBL/GenBank/DDBJ whole genome shotgun (WGS) entry which is preliminary data.</text>
</comment>
<evidence type="ECO:0000256" key="1">
    <source>
        <dbReference type="SAM" id="SignalP"/>
    </source>
</evidence>
<reference evidence="2" key="1">
    <citation type="submission" date="2021-01" db="EMBL/GenBank/DDBJ databases">
        <authorList>
            <consortium name="Genoscope - CEA"/>
            <person name="William W."/>
        </authorList>
    </citation>
    <scope>NUCLEOTIDE SEQUENCE</scope>
</reference>
<dbReference type="Proteomes" id="UP000683925">
    <property type="component" value="Unassembled WGS sequence"/>
</dbReference>
<dbReference type="AlphaFoldDB" id="A0A8S1Y862"/>
<organism evidence="2 3">
    <name type="scientific">Paramecium octaurelia</name>
    <dbReference type="NCBI Taxonomy" id="43137"/>
    <lineage>
        <taxon>Eukaryota</taxon>
        <taxon>Sar</taxon>
        <taxon>Alveolata</taxon>
        <taxon>Ciliophora</taxon>
        <taxon>Intramacronucleata</taxon>
        <taxon>Oligohymenophorea</taxon>
        <taxon>Peniculida</taxon>
        <taxon>Parameciidae</taxon>
        <taxon>Paramecium</taxon>
    </lineage>
</organism>
<dbReference type="PANTHER" id="PTHR33706:SF1">
    <property type="entry name" value="TPR REPEAT PROTEIN"/>
    <property type="match status" value="1"/>
</dbReference>
<dbReference type="EMBL" id="CAJJDP010000143">
    <property type="protein sequence ID" value="CAD8207734.1"/>
    <property type="molecule type" value="Genomic_DNA"/>
</dbReference>
<name>A0A8S1Y862_PAROT</name>
<gene>
    <name evidence="2" type="ORF">POCTA_138.1.T1420008</name>
</gene>
<proteinExistence type="predicted"/>
<feature type="signal peptide" evidence="1">
    <location>
        <begin position="1"/>
        <end position="21"/>
    </location>
</feature>
<evidence type="ECO:0000313" key="2">
    <source>
        <dbReference type="EMBL" id="CAD8207734.1"/>
    </source>
</evidence>
<dbReference type="PANTHER" id="PTHR33706">
    <property type="entry name" value="MORN VARIANT REPEAT PROTEIN"/>
    <property type="match status" value="1"/>
</dbReference>
<feature type="chain" id="PRO_5035929196" evidence="1">
    <location>
        <begin position="22"/>
        <end position="244"/>
    </location>
</feature>